<protein>
    <recommendedName>
        <fullName evidence="4">Secretion system C-terminal sorting domain-containing protein</fullName>
    </recommendedName>
</protein>
<feature type="region of interest" description="Disordered" evidence="2">
    <location>
        <begin position="76"/>
        <end position="123"/>
    </location>
</feature>
<evidence type="ECO:0000313" key="6">
    <source>
        <dbReference type="Proteomes" id="UP000005631"/>
    </source>
</evidence>
<feature type="signal peptide" evidence="3">
    <location>
        <begin position="1"/>
        <end position="19"/>
    </location>
</feature>
<feature type="compositionally biased region" description="Polar residues" evidence="2">
    <location>
        <begin position="83"/>
        <end position="95"/>
    </location>
</feature>
<accession>G8R8F3</accession>
<proteinExistence type="predicted"/>
<sequence length="705" mass="77906">MLRILSSFLFFCLALNLLGQTPNSRKSYTITKSHTFVPKEAKPDFNAQLKNIEAPSPDGDSYRSFLMRQKIKSREMFPRKQAPANNKKTQSTAPQPQIGPGYNITFQPPIGPEREYSGGIPNDNTMAISNNGKLVAAINSTVWAYDIEADSTLFKPFNLLSLNQIAQGNITGRYFDPKMVYDEKADRFILVFLKDSEPSSSRIVVAFSSSNNPIDPWYVYELPGNPLNNNRWTDFPAISLTENELFITGNLIVPNVTWQVGFDGSVIWQLDKSAGYNNDSILPNKLYSQVQFNNKFTRNIHPVQNINQDGDRQYFLSNRNFDVTNDTIFVMYIDGTLDDPTTQLTVEMGKTTPNYGVPPNGRQQDTDLNDPTKGLQTNDGRVLGAITNGDWIQFVSNSINPATGFSSIYHGMITNPATPQQKISGTIIADPVLDFGYPNIAFAGNEDCDVESIIGFDFASPTDFPGVGAVYFANDSTHSTLVRLKEGGNYVDKHSDSYERWGDYFGIQKRHNNPGEVWVAGFYGLANTGSGTWINRLNSPDSAKVISAPEISGDPVFCSGTLNLKASGGVAPYTFNFNSATTSANYIDSLCDGDTIYYQVTDARGCSSEGTYIVPKIQSGNANGIYPNPFSGSVVAQFNLPSDQRVSAYIYDMQGSMVAKIIDQNGTAGLNEIIFNLSPLRIGQYVLRVYANDEELLTEKMIKNE</sequence>
<reference evidence="5 6" key="1">
    <citation type="journal article" date="2012" name="Stand. Genomic Sci.">
        <title>Genome sequence of the orange-pigmented seawater bacterium Owenweeksia hongkongensis type strain (UST20020801(T)).</title>
        <authorList>
            <person name="Riedel T."/>
            <person name="Held B."/>
            <person name="Nolan M."/>
            <person name="Lucas S."/>
            <person name="Lapidus A."/>
            <person name="Tice H."/>
            <person name="Del Rio T.G."/>
            <person name="Cheng J.F."/>
            <person name="Han C."/>
            <person name="Tapia R."/>
            <person name="Goodwin L.A."/>
            <person name="Pitluck S."/>
            <person name="Liolios K."/>
            <person name="Mavromatis K."/>
            <person name="Pagani I."/>
            <person name="Ivanova N."/>
            <person name="Mikhailova N."/>
            <person name="Pati A."/>
            <person name="Chen A."/>
            <person name="Palaniappan K."/>
            <person name="Rohde M."/>
            <person name="Tindall B.J."/>
            <person name="Detter J.C."/>
            <person name="Goker M."/>
            <person name="Woyke T."/>
            <person name="Bristow J."/>
            <person name="Eisen J.A."/>
            <person name="Markowitz V."/>
            <person name="Hugenholtz P."/>
            <person name="Klenk H.P."/>
            <person name="Kyrpides N.C."/>
        </authorList>
    </citation>
    <scope>NUCLEOTIDE SEQUENCE</scope>
    <source>
        <strain evidence="6">DSM 17368 / JCM 12287 / NRRL B-23963</strain>
    </source>
</reference>
<feature type="chain" id="PRO_5003515787" description="Secretion system C-terminal sorting domain-containing protein" evidence="3">
    <location>
        <begin position="20"/>
        <end position="705"/>
    </location>
</feature>
<dbReference type="HOGENOM" id="CLU_391211_0_0_10"/>
<dbReference type="Proteomes" id="UP000005631">
    <property type="component" value="Chromosome"/>
</dbReference>
<dbReference type="InterPro" id="IPR026444">
    <property type="entry name" value="Secre_tail"/>
</dbReference>
<dbReference type="Pfam" id="PF18962">
    <property type="entry name" value="Por_Secre_tail"/>
    <property type="match status" value="1"/>
</dbReference>
<dbReference type="NCBIfam" id="TIGR04183">
    <property type="entry name" value="Por_Secre_tail"/>
    <property type="match status" value="1"/>
</dbReference>
<dbReference type="KEGG" id="oho:Oweho_2578"/>
<evidence type="ECO:0000259" key="4">
    <source>
        <dbReference type="Pfam" id="PF18962"/>
    </source>
</evidence>
<dbReference type="OrthoDB" id="1465676at2"/>
<feature type="domain" description="Secretion system C-terminal sorting" evidence="4">
    <location>
        <begin position="625"/>
        <end position="702"/>
    </location>
</feature>
<dbReference type="AlphaFoldDB" id="G8R8F3"/>
<dbReference type="EMBL" id="CP003156">
    <property type="protein sequence ID" value="AEV33546.1"/>
    <property type="molecule type" value="Genomic_DNA"/>
</dbReference>
<evidence type="ECO:0000313" key="5">
    <source>
        <dbReference type="EMBL" id="AEV33546.1"/>
    </source>
</evidence>
<keyword evidence="6" id="KW-1185">Reference proteome</keyword>
<organism evidence="5 6">
    <name type="scientific">Owenweeksia hongkongensis (strain DSM 17368 / CIP 108786 / JCM 12287 / NRRL B-23963 / UST20020801)</name>
    <dbReference type="NCBI Taxonomy" id="926562"/>
    <lineage>
        <taxon>Bacteria</taxon>
        <taxon>Pseudomonadati</taxon>
        <taxon>Bacteroidota</taxon>
        <taxon>Flavobacteriia</taxon>
        <taxon>Flavobacteriales</taxon>
        <taxon>Owenweeksiaceae</taxon>
        <taxon>Owenweeksia</taxon>
    </lineage>
</organism>
<dbReference type="RefSeq" id="WP_014202895.1">
    <property type="nucleotide sequence ID" value="NC_016599.1"/>
</dbReference>
<evidence type="ECO:0000256" key="2">
    <source>
        <dbReference type="SAM" id="MobiDB-lite"/>
    </source>
</evidence>
<keyword evidence="1 3" id="KW-0732">Signal</keyword>
<dbReference type="eggNOG" id="COG2931">
    <property type="taxonomic scope" value="Bacteria"/>
</dbReference>
<dbReference type="STRING" id="926562.Oweho_2578"/>
<name>G8R8F3_OWEHD</name>
<evidence type="ECO:0000256" key="3">
    <source>
        <dbReference type="SAM" id="SignalP"/>
    </source>
</evidence>
<evidence type="ECO:0000256" key="1">
    <source>
        <dbReference type="ARBA" id="ARBA00022729"/>
    </source>
</evidence>
<gene>
    <name evidence="5" type="ordered locus">Oweho_2578</name>
</gene>